<evidence type="ECO:0008006" key="6">
    <source>
        <dbReference type="Google" id="ProtNLM"/>
    </source>
</evidence>
<evidence type="ECO:0000256" key="1">
    <source>
        <dbReference type="SAM" id="MobiDB-lite"/>
    </source>
</evidence>
<evidence type="ECO:0000256" key="2">
    <source>
        <dbReference type="SAM" id="Phobius"/>
    </source>
</evidence>
<keyword evidence="2" id="KW-1133">Transmembrane helix</keyword>
<evidence type="ECO:0000256" key="3">
    <source>
        <dbReference type="SAM" id="SignalP"/>
    </source>
</evidence>
<dbReference type="Proteomes" id="UP000783871">
    <property type="component" value="Unassembled WGS sequence"/>
</dbReference>
<sequence length="222" mass="22200">MVAVTRGNLALSILAAIAGPLLAAAAAPLLAGAPAAAAPPRTASLTRAALPDGRPLTGPQAARPAGARAVPVAAPAPSGAPQPQPPSVFVEVSPSTVQPGFLVGIRASCHDNSIPAVVWSDAFGRVQVQPQRGFLTATPMVRERTLPGNYRVKLECPGGESASTMLQVVKSVRPSRGPATGFGGAAGDAAGGLLLPGGVALTVTGLVVWLVSTRRPRGAARR</sequence>
<name>A0ABX0Z967_9ACTN</name>
<comment type="caution">
    <text evidence="4">The sequence shown here is derived from an EMBL/GenBank/DDBJ whole genome shotgun (WGS) entry which is preliminary data.</text>
</comment>
<reference evidence="4 5" key="1">
    <citation type="submission" date="2020-03" db="EMBL/GenBank/DDBJ databases">
        <title>WGS of actinomycetes isolated from Thailand.</title>
        <authorList>
            <person name="Thawai C."/>
        </authorList>
    </citation>
    <scope>NUCLEOTIDE SEQUENCE [LARGE SCALE GENOMIC DNA]</scope>
    <source>
        <strain evidence="4 5">HSS6-12</strain>
    </source>
</reference>
<feature type="signal peptide" evidence="3">
    <location>
        <begin position="1"/>
        <end position="23"/>
    </location>
</feature>
<proteinExistence type="predicted"/>
<accession>A0ABX0Z967</accession>
<keyword evidence="5" id="KW-1185">Reference proteome</keyword>
<keyword evidence="3" id="KW-0732">Signal</keyword>
<keyword evidence="2" id="KW-0472">Membrane</keyword>
<evidence type="ECO:0000313" key="4">
    <source>
        <dbReference type="EMBL" id="NJP32558.1"/>
    </source>
</evidence>
<evidence type="ECO:0000313" key="5">
    <source>
        <dbReference type="Proteomes" id="UP000783871"/>
    </source>
</evidence>
<organism evidence="4 5">
    <name type="scientific">Micromonospora thermarum</name>
    <dbReference type="NCBI Taxonomy" id="2720024"/>
    <lineage>
        <taxon>Bacteria</taxon>
        <taxon>Bacillati</taxon>
        <taxon>Actinomycetota</taxon>
        <taxon>Actinomycetes</taxon>
        <taxon>Micromonosporales</taxon>
        <taxon>Micromonosporaceae</taxon>
        <taxon>Micromonospora</taxon>
    </lineage>
</organism>
<dbReference type="RefSeq" id="WP_168000949.1">
    <property type="nucleotide sequence ID" value="NZ_JAATEO010000010.1"/>
</dbReference>
<protein>
    <recommendedName>
        <fullName evidence="6">Ig-like domain-containing protein</fullName>
    </recommendedName>
</protein>
<keyword evidence="2" id="KW-0812">Transmembrane</keyword>
<dbReference type="EMBL" id="JAATEO010000010">
    <property type="protein sequence ID" value="NJP32558.1"/>
    <property type="molecule type" value="Genomic_DNA"/>
</dbReference>
<feature type="transmembrane region" description="Helical" evidence="2">
    <location>
        <begin position="193"/>
        <end position="212"/>
    </location>
</feature>
<feature type="region of interest" description="Disordered" evidence="1">
    <location>
        <begin position="48"/>
        <end position="88"/>
    </location>
</feature>
<feature type="chain" id="PRO_5045971480" description="Ig-like domain-containing protein" evidence="3">
    <location>
        <begin position="24"/>
        <end position="222"/>
    </location>
</feature>
<gene>
    <name evidence="4" type="ORF">HCJ94_11340</name>
</gene>
<feature type="compositionally biased region" description="Low complexity" evidence="1">
    <location>
        <begin position="58"/>
        <end position="77"/>
    </location>
</feature>